<evidence type="ECO:0000259" key="1">
    <source>
        <dbReference type="Pfam" id="PF03448"/>
    </source>
</evidence>
<name>A0A7M3U306_9RICK</name>
<organism evidence="2 3">
    <name type="scientific">Candidatus Wolbachia massiliensis</name>
    <dbReference type="NCBI Taxonomy" id="1845000"/>
    <lineage>
        <taxon>Bacteria</taxon>
        <taxon>Pseudomonadati</taxon>
        <taxon>Pseudomonadota</taxon>
        <taxon>Alphaproteobacteria</taxon>
        <taxon>Rickettsiales</taxon>
        <taxon>Anaplasmataceae</taxon>
        <taxon>Wolbachieae</taxon>
        <taxon>Wolbachia</taxon>
    </lineage>
</organism>
<dbReference type="RefSeq" id="WP_191111539.1">
    <property type="nucleotide sequence ID" value="NZ_CP061738.1"/>
</dbReference>
<protein>
    <submittedName>
        <fullName evidence="2">MgtE intracellular N domain protein</fullName>
    </submittedName>
</protein>
<evidence type="ECO:0000313" key="3">
    <source>
        <dbReference type="Proteomes" id="UP000516514"/>
    </source>
</evidence>
<dbReference type="KEGG" id="wms:ID128_03060"/>
<dbReference type="AlphaFoldDB" id="A0A7M3U306"/>
<dbReference type="SUPFAM" id="SSF158791">
    <property type="entry name" value="MgtE N-terminal domain-like"/>
    <property type="match status" value="1"/>
</dbReference>
<keyword evidence="3" id="KW-1185">Reference proteome</keyword>
<proteinExistence type="predicted"/>
<feature type="domain" description="Magnesium transporter MgtE intracellular" evidence="1">
    <location>
        <begin position="232"/>
        <end position="318"/>
    </location>
</feature>
<reference evidence="2 3" key="1">
    <citation type="submission" date="2020-09" db="EMBL/GenBank/DDBJ databases">
        <title>An Earliest Endosymbiont, Wolbachia massiliensis sp. nov., Strain PL13 From the Bed Bug (Cimex hemipterius), Type strain of a New supergroup T.</title>
        <authorList>
            <person name="Laidoudi Y."/>
            <person name="Levasseur A."/>
            <person name="Medkour H."/>
            <person name="Maaloum M."/>
            <person name="BenKhedher M."/>
            <person name="Sambou M."/>
            <person name="Bassene H."/>
            <person name="Davoust B."/>
            <person name="Fenollar F."/>
            <person name="Raoult D."/>
            <person name="Mediannikov O."/>
        </authorList>
    </citation>
    <scope>NUCLEOTIDE SEQUENCE [LARGE SCALE GENOMIC DNA]</scope>
    <source>
        <strain evidence="2 3">PL13</strain>
    </source>
</reference>
<sequence length="439" mass="50001">MSEKKYIFKIDSSKAIEKFDAGEVFTGSDFKVTCENCLYDREIKLVENYRGYNSLDSALALLGGSYFTVVKNENVIDIVKHEDNGDVVFNIVRSNENNRDVIAYFSDKNGTSTSNSNSNEWCIINIIEDFKDLYNAISTSNICLLGDLTDIYIQDVAKYFTDSQLQTLIKHLTNEQLQILAEHLTDTQLEVLVDHLTNHQLQTFAQELNETKLKIIVPILNEDQLGFLVRGLHPEQLGDILPHLKTDQFKALIKNIDNYQLAELARDLADHHLSILSKELGYDQLQVLVHTLEEDKLKDLVNKLDDEKLEAIAQDLIEPSRVHIIIKSLANNPEKLQIFAHNMSDQQFAELLNNLNAEELKDIIHKLPYEKVAAVVGQSGDKTQLDTIVRVLEEKFGDHSAKQEEMMRILEQMKEDMPQIARNPDLAVVDSSNDSILFI</sequence>
<dbReference type="EMBL" id="CP061738">
    <property type="protein sequence ID" value="QOD38791.1"/>
    <property type="molecule type" value="Genomic_DNA"/>
</dbReference>
<evidence type="ECO:0000313" key="2">
    <source>
        <dbReference type="EMBL" id="QOD38791.1"/>
    </source>
</evidence>
<dbReference type="Pfam" id="PF03448">
    <property type="entry name" value="MgtE_N"/>
    <property type="match status" value="1"/>
</dbReference>
<gene>
    <name evidence="2" type="ORF">ID128_03060</name>
</gene>
<accession>A0A7M3U306</accession>
<dbReference type="InterPro" id="IPR006668">
    <property type="entry name" value="Mg_transptr_MgtE_intracell_dom"/>
</dbReference>
<dbReference type="Proteomes" id="UP000516514">
    <property type="component" value="Chromosome"/>
</dbReference>